<keyword evidence="2" id="KW-1185">Reference proteome</keyword>
<proteinExistence type="predicted"/>
<dbReference type="EMBL" id="CM047581">
    <property type="protein sequence ID" value="KAI9916914.1"/>
    <property type="molecule type" value="Genomic_DNA"/>
</dbReference>
<organism evidence="1 2">
    <name type="scientific">Peronosclerospora sorghi</name>
    <dbReference type="NCBI Taxonomy" id="230839"/>
    <lineage>
        <taxon>Eukaryota</taxon>
        <taxon>Sar</taxon>
        <taxon>Stramenopiles</taxon>
        <taxon>Oomycota</taxon>
        <taxon>Peronosporomycetes</taxon>
        <taxon>Peronosporales</taxon>
        <taxon>Peronosporaceae</taxon>
        <taxon>Peronosclerospora</taxon>
    </lineage>
</organism>
<comment type="caution">
    <text evidence="1">The sequence shown here is derived from an EMBL/GenBank/DDBJ whole genome shotgun (WGS) entry which is preliminary data.</text>
</comment>
<reference evidence="1 2" key="1">
    <citation type="journal article" date="2022" name="bioRxiv">
        <title>The genome of the oomycete Peronosclerospora sorghi, a cosmopolitan pathogen of maize and sorghum, is inflated with dispersed pseudogenes.</title>
        <authorList>
            <person name="Fletcher K."/>
            <person name="Martin F."/>
            <person name="Isakeit T."/>
            <person name="Cavanaugh K."/>
            <person name="Magill C."/>
            <person name="Michelmore R."/>
        </authorList>
    </citation>
    <scope>NUCLEOTIDE SEQUENCE [LARGE SCALE GENOMIC DNA]</scope>
    <source>
        <strain evidence="1">P6</strain>
    </source>
</reference>
<protein>
    <submittedName>
        <fullName evidence="1">Uncharacterized protein</fullName>
    </submittedName>
</protein>
<name>A0ACC0WDN9_9STRA</name>
<evidence type="ECO:0000313" key="1">
    <source>
        <dbReference type="EMBL" id="KAI9916914.1"/>
    </source>
</evidence>
<evidence type="ECO:0000313" key="2">
    <source>
        <dbReference type="Proteomes" id="UP001163321"/>
    </source>
</evidence>
<sequence>MAPLSASVKEKKKRYKLVLRVHSAEELQHSSSQGAYCKLYVGSSAMTEGRHKSGNRKDGSDAGMMSREAPDERHWHLEVRRTRTQHQQPNVLAPPETIWDQVFEVPLHSNVDQILSIRVKSQHLFFCPVIGACAVSLANLCPGERLEQWFPLQRGKKAAGRIRIMMMLVPEDKIVRSRRKEPNQDVMVARAAHHEADEAIKRLVENQLRQEAERRQRRLRRTSSGPPMEVNRSASMEPDRCGMDTNVVRDTRHKNENYATWPPPFHGFVPHPAPTDPSLASKEDPRQEEDGPSPPPSAQGHVPVASMAEYEARIDRKLRQVRKETARLRQLKHELKQYIPDLQMDSDSEDSVEESEAESDTQLSGTSRSSTCSSSEKVYVKEMVGTRKDKVEDFLPRGHAAPFHGLRKPQDQVSEVPKDSAVAF</sequence>
<dbReference type="Proteomes" id="UP001163321">
    <property type="component" value="Chromosome 2"/>
</dbReference>
<accession>A0ACC0WDN9</accession>
<gene>
    <name evidence="1" type="ORF">PsorP6_017082</name>
</gene>